<dbReference type="RefSeq" id="WP_091656734.1">
    <property type="nucleotide sequence ID" value="NZ_FONT01000001.1"/>
</dbReference>
<evidence type="ECO:0000259" key="3">
    <source>
        <dbReference type="Pfam" id="PF03109"/>
    </source>
</evidence>
<evidence type="ECO:0000256" key="2">
    <source>
        <dbReference type="SAM" id="Phobius"/>
    </source>
</evidence>
<dbReference type="STRING" id="930128.SAMN05192532_101433"/>
<dbReference type="CDD" id="cd05121">
    <property type="entry name" value="ABC1_ADCK3-like"/>
    <property type="match status" value="1"/>
</dbReference>
<proteinExistence type="inferred from homology"/>
<keyword evidence="2" id="KW-0812">Transmembrane</keyword>
<sequence length="558" mass="64471">MSLTQSLKHANRYRKIAATLARHGFGYILQEVGLFHVLSLPKRLTADPGDTNLHSIGRRLRRVLEELGPTFIKLGQLISTRKDIFPPSIIEELEKLQDDVSSFPFEQVKQIIESDLGYSLEDIFADFQEVPLAAASIGQVHVATLHDGRKTAVKVSRPHIKDTIETDIDILRDLAKLFTQRFHWARFYRLQDLVEEYVDAIRDETDYYVEARNTEKMKTIMKDCPHIVIPEVMNEYCSRRVLTMTFIDGIKLSHMDEEHTDINKPLLARSLINAFLHQVLIHGFFHSDPHPGNIIFVDRETASFIDFGQISRLNKTMRAQFIDFVIAMTRKQPSKVANSIFEMADVPNELDSDQLEEDVEYLLEKYYDRPLQDVRFGEAVNDIFFTAQRYELQIYKEYTMLAKALITLESVIEYLDPDLSIVEVAEPYGKMLAKEKLNPKDTLQKWWEESQKQKEYLFDLPRELRDTLAKLNKGHVGVEMQIPKINIFLNKLDRISNRLSFSIILLAFSIIMVGLIIGSTFGDSSSPLVRLPVIEVGFIVSFLLFLWLLYAIFKSGRF</sequence>
<feature type="domain" description="ABC1 atypical kinase-like" evidence="3">
    <location>
        <begin position="95"/>
        <end position="338"/>
    </location>
</feature>
<evidence type="ECO:0000313" key="4">
    <source>
        <dbReference type="EMBL" id="SFE34925.1"/>
    </source>
</evidence>
<evidence type="ECO:0000256" key="1">
    <source>
        <dbReference type="ARBA" id="ARBA00009670"/>
    </source>
</evidence>
<dbReference type="AlphaFoldDB" id="A0A1I1ZTB5"/>
<dbReference type="Pfam" id="PF03109">
    <property type="entry name" value="ABC1"/>
    <property type="match status" value="1"/>
</dbReference>
<dbReference type="EMBL" id="FONT01000001">
    <property type="protein sequence ID" value="SFE34925.1"/>
    <property type="molecule type" value="Genomic_DNA"/>
</dbReference>
<dbReference type="Proteomes" id="UP000199516">
    <property type="component" value="Unassembled WGS sequence"/>
</dbReference>
<keyword evidence="5" id="KW-1185">Reference proteome</keyword>
<keyword evidence="2" id="KW-1133">Transmembrane helix</keyword>
<evidence type="ECO:0000313" key="5">
    <source>
        <dbReference type="Proteomes" id="UP000199516"/>
    </source>
</evidence>
<dbReference type="OrthoDB" id="9795390at2"/>
<dbReference type="Gene3D" id="1.10.510.10">
    <property type="entry name" value="Transferase(Phosphotransferase) domain 1"/>
    <property type="match status" value="1"/>
</dbReference>
<accession>A0A1I1ZTB5</accession>
<feature type="transmembrane region" description="Helical" evidence="2">
    <location>
        <begin position="499"/>
        <end position="521"/>
    </location>
</feature>
<dbReference type="SUPFAM" id="SSF56112">
    <property type="entry name" value="Protein kinase-like (PK-like)"/>
    <property type="match status" value="1"/>
</dbReference>
<dbReference type="PANTHER" id="PTHR10566">
    <property type="entry name" value="CHAPERONE-ACTIVITY OF BC1 COMPLEX CABC1 -RELATED"/>
    <property type="match status" value="1"/>
</dbReference>
<dbReference type="InterPro" id="IPR011009">
    <property type="entry name" value="Kinase-like_dom_sf"/>
</dbReference>
<feature type="transmembrane region" description="Helical" evidence="2">
    <location>
        <begin position="533"/>
        <end position="553"/>
    </location>
</feature>
<dbReference type="InterPro" id="IPR050154">
    <property type="entry name" value="UbiB_kinase"/>
</dbReference>
<dbReference type="PANTHER" id="PTHR10566:SF113">
    <property type="entry name" value="PROTEIN ACTIVITY OF BC1 COMPLEX KINASE 7, CHLOROPLASTIC"/>
    <property type="match status" value="1"/>
</dbReference>
<comment type="similarity">
    <text evidence="1">Belongs to the protein kinase superfamily. ADCK protein kinase family.</text>
</comment>
<keyword evidence="2" id="KW-0472">Membrane</keyword>
<reference evidence="4 5" key="1">
    <citation type="submission" date="2016-10" db="EMBL/GenBank/DDBJ databases">
        <authorList>
            <person name="de Groot N.N."/>
        </authorList>
    </citation>
    <scope>NUCLEOTIDE SEQUENCE [LARGE SCALE GENOMIC DNA]</scope>
    <source>
        <strain evidence="4 5">DSM 23995</strain>
    </source>
</reference>
<organism evidence="4 5">
    <name type="scientific">Alteribacillus iranensis</name>
    <dbReference type="NCBI Taxonomy" id="930128"/>
    <lineage>
        <taxon>Bacteria</taxon>
        <taxon>Bacillati</taxon>
        <taxon>Bacillota</taxon>
        <taxon>Bacilli</taxon>
        <taxon>Bacillales</taxon>
        <taxon>Bacillaceae</taxon>
        <taxon>Alteribacillus</taxon>
    </lineage>
</organism>
<dbReference type="InterPro" id="IPR004147">
    <property type="entry name" value="ABC1_dom"/>
</dbReference>
<protein>
    <submittedName>
        <fullName evidence="4">2-octaprenylphenol hydroxylase</fullName>
    </submittedName>
</protein>
<gene>
    <name evidence="4" type="ORF">SAMN05192532_101433</name>
</gene>
<name>A0A1I1ZTB5_9BACI</name>